<proteinExistence type="predicted"/>
<evidence type="ECO:0000313" key="2">
    <source>
        <dbReference type="Proteomes" id="UP000190648"/>
    </source>
</evidence>
<accession>A0A1V4KXQ5</accession>
<evidence type="ECO:0000313" key="1">
    <source>
        <dbReference type="EMBL" id="OPJ89254.1"/>
    </source>
</evidence>
<dbReference type="Proteomes" id="UP000190648">
    <property type="component" value="Unassembled WGS sequence"/>
</dbReference>
<protein>
    <submittedName>
        <fullName evidence="1">Uncharacterized protein</fullName>
    </submittedName>
</protein>
<dbReference type="AlphaFoldDB" id="A0A1V4KXQ5"/>
<organism evidence="1 2">
    <name type="scientific">Patagioenas fasciata monilis</name>
    <dbReference type="NCBI Taxonomy" id="372326"/>
    <lineage>
        <taxon>Eukaryota</taxon>
        <taxon>Metazoa</taxon>
        <taxon>Chordata</taxon>
        <taxon>Craniata</taxon>
        <taxon>Vertebrata</taxon>
        <taxon>Euteleostomi</taxon>
        <taxon>Archelosauria</taxon>
        <taxon>Archosauria</taxon>
        <taxon>Dinosauria</taxon>
        <taxon>Saurischia</taxon>
        <taxon>Theropoda</taxon>
        <taxon>Coelurosauria</taxon>
        <taxon>Aves</taxon>
        <taxon>Neognathae</taxon>
        <taxon>Neoaves</taxon>
        <taxon>Columbimorphae</taxon>
        <taxon>Columbiformes</taxon>
        <taxon>Columbidae</taxon>
        <taxon>Patagioenas</taxon>
    </lineage>
</organism>
<reference evidence="1 2" key="1">
    <citation type="submission" date="2016-02" db="EMBL/GenBank/DDBJ databases">
        <title>Band-tailed pigeon sequencing and assembly.</title>
        <authorList>
            <person name="Soares A.E."/>
            <person name="Novak B.J."/>
            <person name="Rice E.S."/>
            <person name="O'Connell B."/>
            <person name="Chang D."/>
            <person name="Weber S."/>
            <person name="Shapiro B."/>
        </authorList>
    </citation>
    <scope>NUCLEOTIDE SEQUENCE [LARGE SCALE GENOMIC DNA]</scope>
    <source>
        <strain evidence="1">BTP2013</strain>
        <tissue evidence="1">Blood</tissue>
    </source>
</reference>
<name>A0A1V4KXQ5_PATFA</name>
<dbReference type="EMBL" id="LSYS01001226">
    <property type="protein sequence ID" value="OPJ89254.1"/>
    <property type="molecule type" value="Genomic_DNA"/>
</dbReference>
<sequence>MGVRGGIAVPVDVFDIMARALCQKMVFVVGSTETGDANGGFGERGFGKSALPQTQGLSWHCCELVCRIAELFPQSVSRYPLRSGIPHSLLDPPVDEETRHPGMSPSQLCAGSTACDLEVTECDLECKELEFGETVWSVAV</sequence>
<keyword evidence="2" id="KW-1185">Reference proteome</keyword>
<gene>
    <name evidence="1" type="ORF">AV530_010060</name>
</gene>
<comment type="caution">
    <text evidence="1">The sequence shown here is derived from an EMBL/GenBank/DDBJ whole genome shotgun (WGS) entry which is preliminary data.</text>
</comment>